<protein>
    <submittedName>
        <fullName evidence="7">Autophagy-related protein 33</fullName>
    </submittedName>
</protein>
<keyword evidence="4 6" id="KW-0472">Membrane</keyword>
<proteinExistence type="inferred from homology"/>
<dbReference type="EMBL" id="LPNN01000004">
    <property type="protein sequence ID" value="OEJ88921.1"/>
    <property type="molecule type" value="Genomic_DNA"/>
</dbReference>
<feature type="transmembrane region" description="Helical" evidence="6">
    <location>
        <begin position="134"/>
        <end position="153"/>
    </location>
</feature>
<dbReference type="PANTHER" id="PTHR37278:SF1">
    <property type="entry name" value="AUTOPHAGY-RELATED PROTEIN 33-RELATED"/>
    <property type="match status" value="1"/>
</dbReference>
<evidence type="ECO:0000256" key="1">
    <source>
        <dbReference type="ARBA" id="ARBA00004141"/>
    </source>
</evidence>
<dbReference type="Proteomes" id="UP000095358">
    <property type="component" value="Unassembled WGS sequence"/>
</dbReference>
<comment type="subcellular location">
    <subcellularLocation>
        <location evidence="1">Membrane</location>
        <topology evidence="1">Multi-pass membrane protein</topology>
    </subcellularLocation>
</comment>
<comment type="caution">
    <text evidence="7">The sequence shown here is derived from an EMBL/GenBank/DDBJ whole genome shotgun (WGS) entry which is preliminary data.</text>
</comment>
<keyword evidence="8" id="KW-1185">Reference proteome</keyword>
<evidence type="ECO:0000256" key="3">
    <source>
        <dbReference type="ARBA" id="ARBA00022989"/>
    </source>
</evidence>
<gene>
    <name evidence="7" type="ORF">AWRI3580_g2038</name>
</gene>
<feature type="transmembrane region" description="Helical" evidence="6">
    <location>
        <begin position="79"/>
        <end position="97"/>
    </location>
</feature>
<accession>A0A1E5RPU0</accession>
<dbReference type="AlphaFoldDB" id="A0A1E5RPU0"/>
<dbReference type="GO" id="GO:0005741">
    <property type="term" value="C:mitochondrial outer membrane"/>
    <property type="evidence" value="ECO:0007669"/>
    <property type="project" value="TreeGrafter"/>
</dbReference>
<organism evidence="7 8">
    <name type="scientific">Hanseniaspora uvarum</name>
    <name type="common">Yeast</name>
    <name type="synonym">Kloeckera apiculata</name>
    <dbReference type="NCBI Taxonomy" id="29833"/>
    <lineage>
        <taxon>Eukaryota</taxon>
        <taxon>Fungi</taxon>
        <taxon>Dikarya</taxon>
        <taxon>Ascomycota</taxon>
        <taxon>Saccharomycotina</taxon>
        <taxon>Saccharomycetes</taxon>
        <taxon>Saccharomycodales</taxon>
        <taxon>Saccharomycodaceae</taxon>
        <taxon>Hanseniaspora</taxon>
    </lineage>
</organism>
<evidence type="ECO:0000256" key="4">
    <source>
        <dbReference type="ARBA" id="ARBA00023136"/>
    </source>
</evidence>
<evidence type="ECO:0000256" key="6">
    <source>
        <dbReference type="SAM" id="Phobius"/>
    </source>
</evidence>
<dbReference type="PANTHER" id="PTHR37278">
    <property type="entry name" value="AUTOPHAGY-RELATED PROTEIN 33-RELATED"/>
    <property type="match status" value="1"/>
</dbReference>
<name>A0A1E5RPU0_HANUV</name>
<keyword evidence="2 6" id="KW-0812">Transmembrane</keyword>
<evidence type="ECO:0000256" key="2">
    <source>
        <dbReference type="ARBA" id="ARBA00022692"/>
    </source>
</evidence>
<dbReference type="GO" id="GO:0016236">
    <property type="term" value="P:macroautophagy"/>
    <property type="evidence" value="ECO:0007669"/>
    <property type="project" value="TreeGrafter"/>
</dbReference>
<dbReference type="OrthoDB" id="3972626at2759"/>
<dbReference type="GO" id="GO:0000422">
    <property type="term" value="P:autophagy of mitochondrion"/>
    <property type="evidence" value="ECO:0007669"/>
    <property type="project" value="TreeGrafter"/>
</dbReference>
<dbReference type="VEuPathDB" id="FungiDB:AWRI3580_g2038"/>
<comment type="similarity">
    <text evidence="5">Belongs to the ATG33 family.</text>
</comment>
<keyword evidence="3 6" id="KW-1133">Transmembrane helix</keyword>
<evidence type="ECO:0000256" key="5">
    <source>
        <dbReference type="ARBA" id="ARBA00038013"/>
    </source>
</evidence>
<reference evidence="8" key="1">
    <citation type="journal article" date="2016" name="Genome Announc.">
        <title>Genome sequences of three species of Hanseniaspora isolated from spontaneous wine fermentations.</title>
        <authorList>
            <person name="Sternes P.R."/>
            <person name="Lee D."/>
            <person name="Kutyna D.R."/>
            <person name="Borneman A.R."/>
        </authorList>
    </citation>
    <scope>NUCLEOTIDE SEQUENCE [LARGE SCALE GENOMIC DNA]</scope>
    <source>
        <strain evidence="8">AWRI3580</strain>
    </source>
</reference>
<evidence type="ECO:0000313" key="8">
    <source>
        <dbReference type="Proteomes" id="UP000095358"/>
    </source>
</evidence>
<dbReference type="InterPro" id="IPR051668">
    <property type="entry name" value="ATG33"/>
</dbReference>
<feature type="transmembrane region" description="Helical" evidence="6">
    <location>
        <begin position="52"/>
        <end position="73"/>
    </location>
</feature>
<evidence type="ECO:0000313" key="7">
    <source>
        <dbReference type="EMBL" id="OEJ88921.1"/>
    </source>
</evidence>
<sequence length="158" mass="17265">MSVCVGIIKTVGVSSLGLYTGLLTSSYLISKNITTCDNSELKNKIICKLSKFALVLLSLSTVFLGVGYFQVPLRYKQPYTLYGFLVGPLTGFYSLLLSKCPYKKTCPVTKKEGECPATKGECPMKKDINLSKHLLLLLTGTLPVYCLNILGLYGEGVF</sequence>